<feature type="region of interest" description="Disordered" evidence="1">
    <location>
        <begin position="72"/>
        <end position="121"/>
    </location>
</feature>
<feature type="transmembrane region" description="Helical" evidence="2">
    <location>
        <begin position="44"/>
        <end position="63"/>
    </location>
</feature>
<keyword evidence="2" id="KW-1133">Transmembrane helix</keyword>
<keyword evidence="4" id="KW-1185">Reference proteome</keyword>
<evidence type="ECO:0000256" key="2">
    <source>
        <dbReference type="SAM" id="Phobius"/>
    </source>
</evidence>
<comment type="caution">
    <text evidence="3">The sequence shown here is derived from an EMBL/GenBank/DDBJ whole genome shotgun (WGS) entry which is preliminary data.</text>
</comment>
<dbReference type="Proteomes" id="UP001285521">
    <property type="component" value="Unassembled WGS sequence"/>
</dbReference>
<reference evidence="3 4" key="1">
    <citation type="submission" date="2023-11" db="EMBL/GenBank/DDBJ databases">
        <title>Lentzea sokolovensis, sp. nov., Lentzea kristufkii, sp. nov., and Lentzea miocenensis, sp. nov., rare actinobacteria from Sokolov Coal Basin, Miocene lacustrine sediment, Czech Republic.</title>
        <authorList>
            <person name="Lara A."/>
            <person name="Kotroba L."/>
            <person name="Nouioui I."/>
            <person name="Neumann-Schaal M."/>
            <person name="Mast Y."/>
            <person name="Chronakova A."/>
        </authorList>
    </citation>
    <scope>NUCLEOTIDE SEQUENCE [LARGE SCALE GENOMIC DNA]</scope>
    <source>
        <strain evidence="3 4">BCCO 10_0856</strain>
    </source>
</reference>
<evidence type="ECO:0000313" key="4">
    <source>
        <dbReference type="Proteomes" id="UP001285521"/>
    </source>
</evidence>
<gene>
    <name evidence="3" type="ORF">SK803_03930</name>
</gene>
<reference evidence="3 4" key="2">
    <citation type="submission" date="2023-11" db="EMBL/GenBank/DDBJ databases">
        <authorList>
            <person name="Lara A.C."/>
            <person name="Chronakova A."/>
        </authorList>
    </citation>
    <scope>NUCLEOTIDE SEQUENCE [LARGE SCALE GENOMIC DNA]</scope>
    <source>
        <strain evidence="3 4">BCCO 10_0856</strain>
    </source>
</reference>
<keyword evidence="2" id="KW-0472">Membrane</keyword>
<proteinExistence type="predicted"/>
<dbReference type="EMBL" id="JAXAVW010000002">
    <property type="protein sequence ID" value="MDX8029342.1"/>
    <property type="molecule type" value="Genomic_DNA"/>
</dbReference>
<evidence type="ECO:0000256" key="1">
    <source>
        <dbReference type="SAM" id="MobiDB-lite"/>
    </source>
</evidence>
<evidence type="ECO:0008006" key="5">
    <source>
        <dbReference type="Google" id="ProtNLM"/>
    </source>
</evidence>
<evidence type="ECO:0000313" key="3">
    <source>
        <dbReference type="EMBL" id="MDX8029342.1"/>
    </source>
</evidence>
<accession>A0ABU4STV3</accession>
<protein>
    <recommendedName>
        <fullName evidence="5">Serine/threonine protein kinase</fullName>
    </recommendedName>
</protein>
<keyword evidence="2" id="KW-0812">Transmembrane</keyword>
<name>A0ABU4STV3_9PSEU</name>
<dbReference type="RefSeq" id="WP_319964340.1">
    <property type="nucleotide sequence ID" value="NZ_JAXAVW010000002.1"/>
</dbReference>
<sequence length="251" mass="25741">MKHSDELVDNGVDGDVSGTSFQAGSIGGDVYLGTPAKPRSRKGLWYLTVPAAAAVMGITALVWELDEPGRPTFATATPTTDTSTTSAPAATTGSPARSTAAGAARPAPGSQAPRPSGGAPVAVTSVPTTTVAVAVAPPPAGNDVRYSGTVPFGSYNLDLPQPRDVDGMNVWPLTPGRLHGDEGYWLAEWVGDGVPGRDECAADLTQRATRDAENLIVGSRVCGKTPGGRIFLVQVVAMDSATITGQVTVWE</sequence>
<organism evidence="3 4">
    <name type="scientific">Lentzea miocenica</name>
    <dbReference type="NCBI Taxonomy" id="3095431"/>
    <lineage>
        <taxon>Bacteria</taxon>
        <taxon>Bacillati</taxon>
        <taxon>Actinomycetota</taxon>
        <taxon>Actinomycetes</taxon>
        <taxon>Pseudonocardiales</taxon>
        <taxon>Pseudonocardiaceae</taxon>
        <taxon>Lentzea</taxon>
    </lineage>
</organism>